<dbReference type="SUPFAM" id="SSF55347">
    <property type="entry name" value="Glyceraldehyde-3-phosphate dehydrogenase-like, C-terminal domain"/>
    <property type="match status" value="1"/>
</dbReference>
<dbReference type="GO" id="GO:0000166">
    <property type="term" value="F:nucleotide binding"/>
    <property type="evidence" value="ECO:0007669"/>
    <property type="project" value="InterPro"/>
</dbReference>
<organism evidence="3 4">
    <name type="scientific">Paenibacillus agaridevorans</name>
    <dbReference type="NCBI Taxonomy" id="171404"/>
    <lineage>
        <taxon>Bacteria</taxon>
        <taxon>Bacillati</taxon>
        <taxon>Bacillota</taxon>
        <taxon>Bacilli</taxon>
        <taxon>Bacillales</taxon>
        <taxon>Paenibacillaceae</taxon>
        <taxon>Paenibacillus</taxon>
    </lineage>
</organism>
<protein>
    <recommendedName>
        <fullName evidence="5">Gfo/Idh/MocA family oxidoreductase</fullName>
    </recommendedName>
</protein>
<name>A0A2R5EIQ7_9BACL</name>
<evidence type="ECO:0000259" key="2">
    <source>
        <dbReference type="Pfam" id="PF22725"/>
    </source>
</evidence>
<gene>
    <name evidence="3" type="ORF">PAT3040_01009</name>
</gene>
<comment type="caution">
    <text evidence="3">The sequence shown here is derived from an EMBL/GenBank/DDBJ whole genome shotgun (WGS) entry which is preliminary data.</text>
</comment>
<proteinExistence type="predicted"/>
<dbReference type="Proteomes" id="UP000245202">
    <property type="component" value="Unassembled WGS sequence"/>
</dbReference>
<reference evidence="3 4" key="1">
    <citation type="submission" date="2017-08" db="EMBL/GenBank/DDBJ databases">
        <title>Substantial Increase in Enzyme Production by Combined Drug-Resistance Mutations in Paenibacillus agaridevorans.</title>
        <authorList>
            <person name="Tanaka Y."/>
            <person name="Funane K."/>
            <person name="Hosaka T."/>
            <person name="Shiwa Y."/>
            <person name="Fujita N."/>
            <person name="Miyazaki T."/>
            <person name="Yoshikawa H."/>
            <person name="Murakami K."/>
            <person name="Kasahara K."/>
            <person name="Inaoka T."/>
            <person name="Hiraga Y."/>
            <person name="Ochi K."/>
        </authorList>
    </citation>
    <scope>NUCLEOTIDE SEQUENCE [LARGE SCALE GENOMIC DNA]</scope>
    <source>
        <strain evidence="3 4">T-3040</strain>
    </source>
</reference>
<evidence type="ECO:0000259" key="1">
    <source>
        <dbReference type="Pfam" id="PF01408"/>
    </source>
</evidence>
<dbReference type="EMBL" id="BDQX01000047">
    <property type="protein sequence ID" value="GBG06482.1"/>
    <property type="molecule type" value="Genomic_DNA"/>
</dbReference>
<accession>A0A2R5EIQ7</accession>
<dbReference type="RefSeq" id="WP_181376448.1">
    <property type="nucleotide sequence ID" value="NZ_BDQX01000047.1"/>
</dbReference>
<dbReference type="InterPro" id="IPR055170">
    <property type="entry name" value="GFO_IDH_MocA-like_dom"/>
</dbReference>
<dbReference type="AlphaFoldDB" id="A0A2R5EIQ7"/>
<dbReference type="Gene3D" id="3.40.50.720">
    <property type="entry name" value="NAD(P)-binding Rossmann-like Domain"/>
    <property type="match status" value="1"/>
</dbReference>
<dbReference type="SUPFAM" id="SSF51735">
    <property type="entry name" value="NAD(P)-binding Rossmann-fold domains"/>
    <property type="match status" value="1"/>
</dbReference>
<evidence type="ECO:0008006" key="5">
    <source>
        <dbReference type="Google" id="ProtNLM"/>
    </source>
</evidence>
<evidence type="ECO:0000313" key="4">
    <source>
        <dbReference type="Proteomes" id="UP000245202"/>
    </source>
</evidence>
<keyword evidence="4" id="KW-1185">Reference proteome</keyword>
<sequence>MIKVGMIGCGNLGRTHAKCIAELEGIKLSGCFDVYKPSAEKLMEEFGADYATDDPDQLFNDPSIDVVYVCTMHDTHAEYCIRAMESGKHVLVEKPLAMTVEECVAVGETVKRTGKTLFTAFKMRYYEMLWKAKELIPNPIMVTMQMMDSRWGDGIWPNDPVKGGGNVISQGCHSTDIMRFMAGGDPVEVYAAGGNYYQPSGVVDNLVAVYRFDNGAAGCLVQGDSDCPPLTSKFFMQMFAEGKSITISDRLTTLTYTEAGKEPQVYKGTESGFMEENRAFLKCLQENAKATIDHVDGLYATLMILQAIASLASGKPELIQAVVEESISERINQG</sequence>
<feature type="domain" description="Gfo/Idh/MocA-like oxidoreductase N-terminal" evidence="1">
    <location>
        <begin position="2"/>
        <end position="120"/>
    </location>
</feature>
<dbReference type="InterPro" id="IPR000683">
    <property type="entry name" value="Gfo/Idh/MocA-like_OxRdtase_N"/>
</dbReference>
<evidence type="ECO:0000313" key="3">
    <source>
        <dbReference type="EMBL" id="GBG06482.1"/>
    </source>
</evidence>
<dbReference type="InterPro" id="IPR036291">
    <property type="entry name" value="NAD(P)-bd_dom_sf"/>
</dbReference>
<dbReference type="Gene3D" id="3.30.360.10">
    <property type="entry name" value="Dihydrodipicolinate Reductase, domain 2"/>
    <property type="match status" value="1"/>
</dbReference>
<dbReference type="Pfam" id="PF22725">
    <property type="entry name" value="GFO_IDH_MocA_C3"/>
    <property type="match status" value="1"/>
</dbReference>
<dbReference type="PANTHER" id="PTHR43377:SF1">
    <property type="entry name" value="BILIVERDIN REDUCTASE A"/>
    <property type="match status" value="1"/>
</dbReference>
<dbReference type="InterPro" id="IPR051450">
    <property type="entry name" value="Gfo/Idh/MocA_Oxidoreductases"/>
</dbReference>
<feature type="domain" description="GFO/IDH/MocA-like oxidoreductase" evidence="2">
    <location>
        <begin position="139"/>
        <end position="220"/>
    </location>
</feature>
<dbReference type="PANTHER" id="PTHR43377">
    <property type="entry name" value="BILIVERDIN REDUCTASE A"/>
    <property type="match status" value="1"/>
</dbReference>
<dbReference type="Pfam" id="PF01408">
    <property type="entry name" value="GFO_IDH_MocA"/>
    <property type="match status" value="1"/>
</dbReference>